<dbReference type="AlphaFoldDB" id="A0A2N9GST1"/>
<feature type="region of interest" description="Disordered" evidence="3">
    <location>
        <begin position="692"/>
        <end position="711"/>
    </location>
</feature>
<dbReference type="PANTHER" id="PTHR16083:SF25">
    <property type="entry name" value="C-JID DOMAIN-CONTAINING PROTEIN"/>
    <property type="match status" value="1"/>
</dbReference>
<accession>A0A2N9GST1</accession>
<proteinExistence type="predicted"/>
<reference evidence="5" key="1">
    <citation type="submission" date="2018-02" db="EMBL/GenBank/DDBJ databases">
        <authorList>
            <person name="Cohen D.B."/>
            <person name="Kent A.D."/>
        </authorList>
    </citation>
    <scope>NUCLEOTIDE SEQUENCE</scope>
</reference>
<evidence type="ECO:0000256" key="2">
    <source>
        <dbReference type="ARBA" id="ARBA00022737"/>
    </source>
</evidence>
<dbReference type="InterPro" id="IPR045344">
    <property type="entry name" value="C-JID"/>
</dbReference>
<keyword evidence="1" id="KW-0433">Leucine-rich repeat</keyword>
<dbReference type="EMBL" id="OIVN01002335">
    <property type="protein sequence ID" value="SPD02732.1"/>
    <property type="molecule type" value="Genomic_DNA"/>
</dbReference>
<sequence>MRTPDFSGITNLEVLVLNNCTSLVKVHNSVVHLNKLVTLDLADCKNLTKIPSGIYKLKSVKLSGCTKLGMVPRFEFASPSTLRYSLRISSGIPLECFGFKISKLLHLKGLMDCASLVENHEAITYVDNLHNSVLHLDKLVTLDLADCKNFIGIPKLSGLVIVETLFFTNCTSLVEVHKSVLHLDKVVTLWLADYKNLTKIRYDINLSGFTKFDMVLRFEFPSPSTLRYAFRMSSGIPLESFGFKISKLLQLCLTDCASLVKNHGAITCVDIHKIHEAITYVDIPKIHEAITYLDDLATRYSDLENLVIFNFHNHLTILDVSLSRRFSSLDELPICLQALDANNATSLEWILTGSNLKLSEQLIISIGCSKLLKEDHTSNPRKKLLKELIARDRFSVFLPGAEFPDWFDYKSTGSILSFVVTPLVKQKIRGWFLCAVFSSRFHDIYGFTVICKFKNNTKGTELLYRQKNCHVIPCQEHLWLHSVPLHHVAHLLEAGDEVEYSIHVNGSFQPKKFGFNLIYENDKKDYQSYFEAMIQNASPPYKNDFLHEDVSTDQAMAGDHKIHPPYVQDQPSEGNRQRGWPYLHENPQGAMFFEGRAPFEQNLYLPGIPTMNSMSQTERLRSLEAERQLLHHQLENERRAHLATRENAAWASWQHRDQIAALESQLRIALAHGSQFAPQLYMDLPRPHFESESASSSQFATASSSSAPTQATISGLTPMASMRHSTLGLDYAAFLDSPALGIQSFNDPSRSTQSNRGSDLSQ</sequence>
<evidence type="ECO:0000256" key="3">
    <source>
        <dbReference type="SAM" id="MobiDB-lite"/>
    </source>
</evidence>
<gene>
    <name evidence="5" type="ORF">FSB_LOCUS30614</name>
</gene>
<evidence type="ECO:0000259" key="4">
    <source>
        <dbReference type="Pfam" id="PF20160"/>
    </source>
</evidence>
<organism evidence="5">
    <name type="scientific">Fagus sylvatica</name>
    <name type="common">Beechnut</name>
    <dbReference type="NCBI Taxonomy" id="28930"/>
    <lineage>
        <taxon>Eukaryota</taxon>
        <taxon>Viridiplantae</taxon>
        <taxon>Streptophyta</taxon>
        <taxon>Embryophyta</taxon>
        <taxon>Tracheophyta</taxon>
        <taxon>Spermatophyta</taxon>
        <taxon>Magnoliopsida</taxon>
        <taxon>eudicotyledons</taxon>
        <taxon>Gunneridae</taxon>
        <taxon>Pentapetalae</taxon>
        <taxon>rosids</taxon>
        <taxon>fabids</taxon>
        <taxon>Fagales</taxon>
        <taxon>Fagaceae</taxon>
        <taxon>Fagus</taxon>
    </lineage>
</organism>
<feature type="domain" description="C-JID" evidence="4">
    <location>
        <begin position="398"/>
        <end position="523"/>
    </location>
</feature>
<evidence type="ECO:0000256" key="1">
    <source>
        <dbReference type="ARBA" id="ARBA00022614"/>
    </source>
</evidence>
<name>A0A2N9GST1_FAGSY</name>
<keyword evidence="2" id="KW-0677">Repeat</keyword>
<evidence type="ECO:0000313" key="5">
    <source>
        <dbReference type="EMBL" id="SPD02732.1"/>
    </source>
</evidence>
<dbReference type="Pfam" id="PF20160">
    <property type="entry name" value="C-JID"/>
    <property type="match status" value="1"/>
</dbReference>
<dbReference type="SUPFAM" id="SSF52047">
    <property type="entry name" value="RNI-like"/>
    <property type="match status" value="1"/>
</dbReference>
<protein>
    <recommendedName>
        <fullName evidence="4">C-JID domain-containing protein</fullName>
    </recommendedName>
</protein>
<dbReference type="Gene3D" id="3.80.10.10">
    <property type="entry name" value="Ribonuclease Inhibitor"/>
    <property type="match status" value="1"/>
</dbReference>
<dbReference type="PANTHER" id="PTHR16083">
    <property type="entry name" value="LEUCINE RICH REPEAT CONTAINING PROTEIN"/>
    <property type="match status" value="1"/>
</dbReference>
<dbReference type="InterPro" id="IPR032675">
    <property type="entry name" value="LRR_dom_sf"/>
</dbReference>